<evidence type="ECO:0000313" key="12">
    <source>
        <dbReference type="EMBL" id="NDV62556.1"/>
    </source>
</evidence>
<evidence type="ECO:0000259" key="11">
    <source>
        <dbReference type="PROSITE" id="PS52040"/>
    </source>
</evidence>
<evidence type="ECO:0000256" key="3">
    <source>
        <dbReference type="ARBA" id="ARBA00022741"/>
    </source>
</evidence>
<dbReference type="InterPro" id="IPR050220">
    <property type="entry name" value="Type_II_DNA_Topoisomerases"/>
</dbReference>
<dbReference type="FunFam" id="2.120.10.90:FF:000005">
    <property type="entry name" value="DNA topoisomerase 4 subunit A"/>
    <property type="match status" value="1"/>
</dbReference>
<comment type="subunit">
    <text evidence="9">Heterotetramer, composed of two GyrA and two GyrB chains. In the heterotetramer, GyrA contains the active site tyrosine that forms a transient covalent intermediate with DNA, while GyrB binds cofactors and catalyzes ATP hydrolysis.</text>
</comment>
<protein>
    <recommendedName>
        <fullName evidence="9">DNA gyrase subunit A</fullName>
        <ecNumber evidence="9">5.6.2.2</ecNumber>
    </recommendedName>
</protein>
<dbReference type="EC" id="5.6.2.2" evidence="9"/>
<dbReference type="NCBIfam" id="NF004044">
    <property type="entry name" value="PRK05561.1"/>
    <property type="match status" value="1"/>
</dbReference>
<evidence type="ECO:0000256" key="8">
    <source>
        <dbReference type="ARBA" id="ARBA00063644"/>
    </source>
</evidence>
<dbReference type="RefSeq" id="WP_163964599.1">
    <property type="nucleotide sequence ID" value="NZ_JAAGNX010000002.1"/>
</dbReference>
<comment type="subcellular location">
    <subcellularLocation>
        <location evidence="9">Cytoplasm</location>
    </subcellularLocation>
</comment>
<dbReference type="Gene3D" id="2.120.10.90">
    <property type="entry name" value="DNA gyrase/topoisomerase IV, subunit A, C-terminal"/>
    <property type="match status" value="1"/>
</dbReference>
<dbReference type="Gene3D" id="3.30.1360.40">
    <property type="match status" value="1"/>
</dbReference>
<dbReference type="EMBL" id="JAAGNX010000002">
    <property type="protein sequence ID" value="NDV62556.1"/>
    <property type="molecule type" value="Genomic_DNA"/>
</dbReference>
<evidence type="ECO:0000256" key="4">
    <source>
        <dbReference type="ARBA" id="ARBA00022840"/>
    </source>
</evidence>
<comment type="subunit">
    <text evidence="8">Heterotetramer composed of ParC and ParE.</text>
</comment>
<sequence length="808" mass="90882">MYTEKENLTQSNITDVMERAYIDYSMSVIISRALPDARDGLKPVQRRILYSMLRQGLIHNRSFDKCAAVVGEVLGKYHPHGDASVYDTLVRMAQKWVMRVPLVDPQGNFGSIDGDPPAAYRYTECRLTSAAEELIRQIDENTVDFVPNYKEDTTEPSVLPAALPSLLMNGSTGIAVGMTTNIPPHNLGELIDGACALIDNPNLDIEDLAKIIQGPDFPTGGSILGSEGIHKYIRTGRGIVRMRGTIHTEELKQGKEQLVITEIPYNVNRANLVTKIAELVQGKVIEGISDLRDESDENTRIVIELKRGEIPRVTVNKLFKHTPLESSFGVIMLALVDRRPKEMNMKEMLEVYIEHRREVIRRRTEFRRAKAEARAHILEGLKIALDNLDDFVRIIRASRNRDEAKIRLMEKYPLSIKQTDAILDMRLYQLTGLEREKIEAEYLELIKLIQELTEILENEDRLLGVIKDELSEMRDKYATPRGTQILPAEGEFRMEDLIVNEGCCITVSHKGFIKRTPVSSFRSQRRGGKGVIGAGSHDEDFVEHLFTASTHDYMMFFMTNGRVYVEKVFDIPEGTRISKGRSIVNVLELQKDERIAAMIPVKEFDESQHLVMATRKGIIKKTNLSAYKNFRRGGIIGINIDDEDKLIGVKLTNGEDELCMITRKGMSIRFKETDLRDQGRATRGVKGIRLKGKDDCLVTIEVVNNNATLLIAGENGQGKRTAFDQYRTQGRGGSGIIAMRTDGVAGALSVMEDDEIMMLTNGGQAVRTRVNEIRVIGRTTQGVRLINLGKKDKLIGINKIVEIDEDEA</sequence>
<dbReference type="NCBIfam" id="TIGR01063">
    <property type="entry name" value="gyrA"/>
    <property type="match status" value="1"/>
</dbReference>
<dbReference type="AlphaFoldDB" id="A0A6B2M2F0"/>
<dbReference type="SUPFAM" id="SSF101904">
    <property type="entry name" value="GyrA/ParC C-terminal domain-like"/>
    <property type="match status" value="1"/>
</dbReference>
<dbReference type="SMART" id="SM00434">
    <property type="entry name" value="TOP4c"/>
    <property type="match status" value="1"/>
</dbReference>
<dbReference type="GO" id="GO:0005737">
    <property type="term" value="C:cytoplasm"/>
    <property type="evidence" value="ECO:0007669"/>
    <property type="project" value="UniProtKB-SubCell"/>
</dbReference>
<evidence type="ECO:0000256" key="10">
    <source>
        <dbReference type="PROSITE-ProRule" id="PRU01384"/>
    </source>
</evidence>
<gene>
    <name evidence="9 12" type="primary">gyrA</name>
    <name evidence="12" type="ORF">G0Q06_08845</name>
</gene>
<keyword evidence="13" id="KW-1185">Reference proteome</keyword>
<comment type="similarity">
    <text evidence="2 9">Belongs to the type II topoisomerase GyrA/ParC subunit family.</text>
</comment>
<evidence type="ECO:0000313" key="13">
    <source>
        <dbReference type="Proteomes" id="UP000478417"/>
    </source>
</evidence>
<dbReference type="HAMAP" id="MF_01897">
    <property type="entry name" value="GyrA"/>
    <property type="match status" value="1"/>
</dbReference>
<dbReference type="PANTHER" id="PTHR43493:SF5">
    <property type="entry name" value="DNA GYRASE SUBUNIT A, CHLOROPLASTIC_MITOCHONDRIAL"/>
    <property type="match status" value="1"/>
</dbReference>
<dbReference type="GO" id="GO:0005694">
    <property type="term" value="C:chromosome"/>
    <property type="evidence" value="ECO:0007669"/>
    <property type="project" value="InterPro"/>
</dbReference>
<accession>A0A6B2M2F0</accession>
<evidence type="ECO:0000256" key="1">
    <source>
        <dbReference type="ARBA" id="ARBA00000185"/>
    </source>
</evidence>
<evidence type="ECO:0000256" key="7">
    <source>
        <dbReference type="ARBA" id="ARBA00023235"/>
    </source>
</evidence>
<dbReference type="PANTHER" id="PTHR43493">
    <property type="entry name" value="DNA GYRASE/TOPOISOMERASE SUBUNIT A"/>
    <property type="match status" value="1"/>
</dbReference>
<evidence type="ECO:0000256" key="6">
    <source>
        <dbReference type="ARBA" id="ARBA00023125"/>
    </source>
</evidence>
<comment type="miscellaneous">
    <text evidence="9">Few gyrases are as efficient as E.coli at forming negative supercoils. Not all organisms have 2 type II topoisomerases; in organisms with a single type II topoisomerase this enzyme also has to decatenate newly replicated chromosomes.</text>
</comment>
<dbReference type="InterPro" id="IPR013758">
    <property type="entry name" value="Topo_IIA_A/C_ab"/>
</dbReference>
<dbReference type="Gene3D" id="3.90.199.10">
    <property type="entry name" value="Topoisomerase II, domain 5"/>
    <property type="match status" value="1"/>
</dbReference>
<keyword evidence="7 9" id="KW-0413">Isomerase</keyword>
<proteinExistence type="inferred from homology"/>
<dbReference type="InterPro" id="IPR035516">
    <property type="entry name" value="Gyrase/topoIV_suA_C"/>
</dbReference>
<comment type="caution">
    <text evidence="12">The sequence shown here is derived from an EMBL/GenBank/DDBJ whole genome shotgun (WGS) entry which is preliminary data.</text>
</comment>
<dbReference type="Gene3D" id="1.10.268.10">
    <property type="entry name" value="Topoisomerase, domain 3"/>
    <property type="match status" value="1"/>
</dbReference>
<dbReference type="PROSITE" id="PS52040">
    <property type="entry name" value="TOPO_IIA"/>
    <property type="match status" value="1"/>
</dbReference>
<dbReference type="Proteomes" id="UP000478417">
    <property type="component" value="Unassembled WGS sequence"/>
</dbReference>
<name>A0A6B2M2F0_9BACT</name>
<keyword evidence="3 9" id="KW-0547">Nucleotide-binding</keyword>
<evidence type="ECO:0000256" key="5">
    <source>
        <dbReference type="ARBA" id="ARBA00023029"/>
    </source>
</evidence>
<dbReference type="GO" id="GO:0034335">
    <property type="term" value="F:DNA negative supercoiling activity"/>
    <property type="evidence" value="ECO:0007669"/>
    <property type="project" value="UniProtKB-ARBA"/>
</dbReference>
<dbReference type="GO" id="GO:0005524">
    <property type="term" value="F:ATP binding"/>
    <property type="evidence" value="ECO:0007669"/>
    <property type="project" value="UniProtKB-UniRule"/>
</dbReference>
<keyword evidence="5 9" id="KW-0799">Topoisomerase</keyword>
<dbReference type="GO" id="GO:0009330">
    <property type="term" value="C:DNA topoisomerase type II (double strand cut, ATP-hydrolyzing) complex"/>
    <property type="evidence" value="ECO:0007669"/>
    <property type="project" value="TreeGrafter"/>
</dbReference>
<keyword evidence="6 9" id="KW-0238">DNA-binding</keyword>
<dbReference type="InterPro" id="IPR013760">
    <property type="entry name" value="Topo_IIA-like_dom_sf"/>
</dbReference>
<dbReference type="GO" id="GO:0006261">
    <property type="term" value="P:DNA-templated DNA replication"/>
    <property type="evidence" value="ECO:0007669"/>
    <property type="project" value="UniProtKB-UniRule"/>
</dbReference>
<comment type="function">
    <text evidence="9">A type II topoisomerase that negatively supercoils closed circular double-stranded (ds) DNA in an ATP-dependent manner to modulate DNA topology and maintain chromosomes in an underwound state. Negative supercoiling favors strand separation, and DNA replication, transcription, recombination and repair, all of which involve strand separation. Also able to catalyze the interconversion of other topological isomers of dsDNA rings, including catenanes and knotted rings. Type II topoisomerases break and join 2 DNA strands simultaneously in an ATP-dependent manner.</text>
</comment>
<feature type="short sequence motif" description="GyrA-box" evidence="9">
    <location>
        <begin position="524"/>
        <end position="530"/>
    </location>
</feature>
<keyword evidence="4 9" id="KW-0067">ATP-binding</keyword>
<evidence type="ECO:0000256" key="2">
    <source>
        <dbReference type="ARBA" id="ARBA00008263"/>
    </source>
</evidence>
<dbReference type="Pfam" id="PF03989">
    <property type="entry name" value="DNA_gyraseA_C"/>
    <property type="match status" value="6"/>
</dbReference>
<dbReference type="InterPro" id="IPR006691">
    <property type="entry name" value="GyrA/parC_rep"/>
</dbReference>
<feature type="active site" description="O-(5'-phospho-DNA)-tyrosine intermediate" evidence="9 10">
    <location>
        <position position="122"/>
    </location>
</feature>
<dbReference type="Pfam" id="PF00521">
    <property type="entry name" value="DNA_topoisoIV"/>
    <property type="match status" value="1"/>
</dbReference>
<dbReference type="NCBIfam" id="NF004043">
    <property type="entry name" value="PRK05560.1"/>
    <property type="match status" value="1"/>
</dbReference>
<comment type="catalytic activity">
    <reaction evidence="1 9 10">
        <text>ATP-dependent breakage, passage and rejoining of double-stranded DNA.</text>
        <dbReference type="EC" id="5.6.2.2"/>
    </reaction>
</comment>
<dbReference type="FunFam" id="3.30.1360.40:FF:000002">
    <property type="entry name" value="DNA gyrase subunit A"/>
    <property type="match status" value="1"/>
</dbReference>
<organism evidence="12 13">
    <name type="scientific">Oceanipulchritudo coccoides</name>
    <dbReference type="NCBI Taxonomy" id="2706888"/>
    <lineage>
        <taxon>Bacteria</taxon>
        <taxon>Pseudomonadati</taxon>
        <taxon>Verrucomicrobiota</taxon>
        <taxon>Opitutia</taxon>
        <taxon>Puniceicoccales</taxon>
        <taxon>Oceanipulchritudinaceae</taxon>
        <taxon>Oceanipulchritudo</taxon>
    </lineage>
</organism>
<dbReference type="SUPFAM" id="SSF56719">
    <property type="entry name" value="Type II DNA topoisomerase"/>
    <property type="match status" value="1"/>
</dbReference>
<dbReference type="GO" id="GO:0003677">
    <property type="term" value="F:DNA binding"/>
    <property type="evidence" value="ECO:0007669"/>
    <property type="project" value="UniProtKB-UniRule"/>
</dbReference>
<reference evidence="12 13" key="1">
    <citation type="submission" date="2020-02" db="EMBL/GenBank/DDBJ databases">
        <title>Albibacoteraceae fam. nov., the first described family within the subdivision 4 Verrucomicrobia.</title>
        <authorList>
            <person name="Xi F."/>
        </authorList>
    </citation>
    <scope>NUCLEOTIDE SEQUENCE [LARGE SCALE GENOMIC DNA]</scope>
    <source>
        <strain evidence="12 13">CK1056</strain>
    </source>
</reference>
<dbReference type="GO" id="GO:0006265">
    <property type="term" value="P:DNA topological change"/>
    <property type="evidence" value="ECO:0007669"/>
    <property type="project" value="UniProtKB-UniRule"/>
</dbReference>
<dbReference type="InterPro" id="IPR005743">
    <property type="entry name" value="GyrA"/>
</dbReference>
<keyword evidence="9" id="KW-0963">Cytoplasm</keyword>
<dbReference type="InterPro" id="IPR013757">
    <property type="entry name" value="Topo_IIA_A_a_sf"/>
</dbReference>
<dbReference type="CDD" id="cd00187">
    <property type="entry name" value="TOP4c"/>
    <property type="match status" value="1"/>
</dbReference>
<evidence type="ECO:0000256" key="9">
    <source>
        <dbReference type="HAMAP-Rule" id="MF_01897"/>
    </source>
</evidence>
<dbReference type="FunFam" id="1.10.268.10:FF:000001">
    <property type="entry name" value="DNA gyrase subunit A"/>
    <property type="match status" value="1"/>
</dbReference>
<feature type="domain" description="Topo IIA-type catalytic" evidence="11">
    <location>
        <begin position="34"/>
        <end position="497"/>
    </location>
</feature>
<dbReference type="InterPro" id="IPR002205">
    <property type="entry name" value="Topo_IIA_dom_A"/>
</dbReference>